<accession>A0A6N7W606</accession>
<dbReference type="AlphaFoldDB" id="A0A6N7W606"/>
<dbReference type="GO" id="GO:0016810">
    <property type="term" value="F:hydrolase activity, acting on carbon-nitrogen (but not peptide) bonds"/>
    <property type="evidence" value="ECO:0007669"/>
    <property type="project" value="InterPro"/>
</dbReference>
<evidence type="ECO:0000256" key="1">
    <source>
        <dbReference type="ARBA" id="ARBA00004613"/>
    </source>
</evidence>
<dbReference type="Proteomes" id="UP000470875">
    <property type="component" value="Unassembled WGS sequence"/>
</dbReference>
<dbReference type="PANTHER" id="PTHR34216">
    <property type="match status" value="1"/>
</dbReference>
<keyword evidence="3" id="KW-0472">Membrane</keyword>
<proteinExistence type="predicted"/>
<dbReference type="EMBL" id="VULO01000002">
    <property type="protein sequence ID" value="MSS83578.1"/>
    <property type="molecule type" value="Genomic_DNA"/>
</dbReference>
<evidence type="ECO:0000256" key="2">
    <source>
        <dbReference type="ARBA" id="ARBA00022729"/>
    </source>
</evidence>
<dbReference type="Pfam" id="PF01522">
    <property type="entry name" value="Polysacc_deac_1"/>
    <property type="match status" value="1"/>
</dbReference>
<keyword evidence="6" id="KW-1185">Reference proteome</keyword>
<gene>
    <name evidence="5" type="ORF">FYJ24_02125</name>
</gene>
<dbReference type="GO" id="GO:0005576">
    <property type="term" value="C:extracellular region"/>
    <property type="evidence" value="ECO:0007669"/>
    <property type="project" value="UniProtKB-SubCell"/>
</dbReference>
<dbReference type="Gene3D" id="3.20.20.370">
    <property type="entry name" value="Glycoside hydrolase/deacetylase"/>
    <property type="match status" value="1"/>
</dbReference>
<comment type="caution">
    <text evidence="5">The sequence shown here is derived from an EMBL/GenBank/DDBJ whole genome shotgun (WGS) entry which is preliminary data.</text>
</comment>
<dbReference type="GO" id="GO:0005975">
    <property type="term" value="P:carbohydrate metabolic process"/>
    <property type="evidence" value="ECO:0007669"/>
    <property type="project" value="InterPro"/>
</dbReference>
<dbReference type="InterPro" id="IPR051398">
    <property type="entry name" value="Polysacch_Deacetylase"/>
</dbReference>
<dbReference type="SUPFAM" id="SSF88713">
    <property type="entry name" value="Glycoside hydrolase/deacetylase"/>
    <property type="match status" value="1"/>
</dbReference>
<dbReference type="InterPro" id="IPR011330">
    <property type="entry name" value="Glyco_hydro/deAcase_b/a-brl"/>
</dbReference>
<keyword evidence="3" id="KW-1133">Transmembrane helix</keyword>
<name>A0A6N7W606_9ACTO</name>
<keyword evidence="2" id="KW-0732">Signal</keyword>
<feature type="domain" description="NodB homology" evidence="4">
    <location>
        <begin position="221"/>
        <end position="334"/>
    </location>
</feature>
<feature type="transmembrane region" description="Helical" evidence="3">
    <location>
        <begin position="16"/>
        <end position="37"/>
    </location>
</feature>
<evidence type="ECO:0000313" key="5">
    <source>
        <dbReference type="EMBL" id="MSS83578.1"/>
    </source>
</evidence>
<organism evidence="5 6">
    <name type="scientific">Scrofimicrobium canadense</name>
    <dbReference type="NCBI Taxonomy" id="2652290"/>
    <lineage>
        <taxon>Bacteria</taxon>
        <taxon>Bacillati</taxon>
        <taxon>Actinomycetota</taxon>
        <taxon>Actinomycetes</taxon>
        <taxon>Actinomycetales</taxon>
        <taxon>Actinomycetaceae</taxon>
        <taxon>Scrofimicrobium</taxon>
    </lineage>
</organism>
<keyword evidence="3" id="KW-0812">Transmembrane</keyword>
<evidence type="ECO:0000256" key="3">
    <source>
        <dbReference type="SAM" id="Phobius"/>
    </source>
</evidence>
<protein>
    <submittedName>
        <fullName evidence="5">Polysaccharide deacetylase family protein</fullName>
    </submittedName>
</protein>
<dbReference type="InterPro" id="IPR002509">
    <property type="entry name" value="NODB_dom"/>
</dbReference>
<evidence type="ECO:0000259" key="4">
    <source>
        <dbReference type="Pfam" id="PF01522"/>
    </source>
</evidence>
<evidence type="ECO:0000313" key="6">
    <source>
        <dbReference type="Proteomes" id="UP000470875"/>
    </source>
</evidence>
<reference evidence="5 6" key="1">
    <citation type="submission" date="2019-08" db="EMBL/GenBank/DDBJ databases">
        <title>In-depth cultivation of the pig gut microbiome towards novel bacterial diversity and tailored functional studies.</title>
        <authorList>
            <person name="Wylensek D."/>
            <person name="Hitch T.C.A."/>
            <person name="Clavel T."/>
        </authorList>
    </citation>
    <scope>NUCLEOTIDE SEQUENCE [LARGE SCALE GENOMIC DNA]</scope>
    <source>
        <strain evidence="5 6">WB03_NA08</strain>
    </source>
</reference>
<sequence length="372" mass="40665">MSQHSSSDTPRSRRTLNWVALGGFALIIAVISILLLAGKTVDAVHPIGALPQSEVEPPQSAESPVMPWNENECVVSFVGGAAPAPSITLEKDKLYSDLPTPTNPGQIFAGWYRSEEAAASLNTAERINGARLVECPSGHETLHAAWVTPERVNEEKASIPILMYHQFTDKPEGEDNWLRDNYMYIGDFEAHLQYIKEGNFYFPTWPELSAFLDGNLFLPSHSLIITDDDADPTWVTMAAPLVEKYQVPVTSFVIGVDGPGPELSQWVWKRSHTYDMHSAGEDGQGRMVNWGAEAIAEDLQKSADVVGGVKEVVAYPFGHHNDTTHEGLSLAGFDLGRTTEHGYVSADTPKYALPVIRMNYGMGVDVLSAAIG</sequence>
<dbReference type="PANTHER" id="PTHR34216:SF3">
    <property type="entry name" value="POLY-BETA-1,6-N-ACETYL-D-GLUCOSAMINE N-DEACETYLASE"/>
    <property type="match status" value="1"/>
</dbReference>
<dbReference type="RefSeq" id="WP_206192441.1">
    <property type="nucleotide sequence ID" value="NZ_VULO01000002.1"/>
</dbReference>
<comment type="subcellular location">
    <subcellularLocation>
        <location evidence="1">Secreted</location>
    </subcellularLocation>
</comment>